<organism evidence="2 3">
    <name type="scientific">Winogradskya humida</name>
    <dbReference type="NCBI Taxonomy" id="113566"/>
    <lineage>
        <taxon>Bacteria</taxon>
        <taxon>Bacillati</taxon>
        <taxon>Actinomycetota</taxon>
        <taxon>Actinomycetes</taxon>
        <taxon>Micromonosporales</taxon>
        <taxon>Micromonosporaceae</taxon>
        <taxon>Winogradskya</taxon>
    </lineage>
</organism>
<feature type="transmembrane region" description="Helical" evidence="1">
    <location>
        <begin position="46"/>
        <end position="65"/>
    </location>
</feature>
<dbReference type="InterPro" id="IPR047789">
    <property type="entry name" value="CU044_5270-like"/>
</dbReference>
<name>A0ABQ3ZN33_9ACTN</name>
<gene>
    <name evidence="2" type="ORF">Ahu01nite_031030</name>
</gene>
<keyword evidence="3" id="KW-1185">Reference proteome</keyword>
<sequence>MDDLTLIRDLTEDAVLPNAKRLAPARAAFIAEAGLAKKRFWSMGRIAFAGTAGLAAAAIVVVAAAKAPAPTPAPAPPLALAPTERPLRLASQVLDEAADAALRQKTVVPRPDQFLYLSQRGAGGKVVYEGWFSIDGKHDGLAIRSDEGETVLEACRPGKKTIEGDDCKPDAHYLPDFPTDPKKLLKQIEKDANQDTEEARTNAIAKDLWYYAEQFWLTPKQRAAVYRAAATVPGLKVIEGVTDPAGRKGTGVAWTYGAQAMWIFDPETNVFLGSQTTTTDVALVDAVRDR</sequence>
<keyword evidence="1" id="KW-0812">Transmembrane</keyword>
<dbReference type="Proteomes" id="UP000603200">
    <property type="component" value="Unassembled WGS sequence"/>
</dbReference>
<protein>
    <submittedName>
        <fullName evidence="2">Uncharacterized protein</fullName>
    </submittedName>
</protein>
<accession>A0ABQ3ZN33</accession>
<keyword evidence="1" id="KW-1133">Transmembrane helix</keyword>
<reference evidence="2 3" key="1">
    <citation type="submission" date="2021-01" db="EMBL/GenBank/DDBJ databases">
        <title>Whole genome shotgun sequence of Actinoplanes humidus NBRC 14915.</title>
        <authorList>
            <person name="Komaki H."/>
            <person name="Tamura T."/>
        </authorList>
    </citation>
    <scope>NUCLEOTIDE SEQUENCE [LARGE SCALE GENOMIC DNA]</scope>
    <source>
        <strain evidence="2 3">NBRC 14915</strain>
    </source>
</reference>
<evidence type="ECO:0000313" key="2">
    <source>
        <dbReference type="EMBL" id="GIE20001.1"/>
    </source>
</evidence>
<dbReference type="EMBL" id="BOMN01000037">
    <property type="protein sequence ID" value="GIE20001.1"/>
    <property type="molecule type" value="Genomic_DNA"/>
</dbReference>
<evidence type="ECO:0000256" key="1">
    <source>
        <dbReference type="SAM" id="Phobius"/>
    </source>
</evidence>
<keyword evidence="1" id="KW-0472">Membrane</keyword>
<proteinExistence type="predicted"/>
<dbReference type="NCBIfam" id="NF038083">
    <property type="entry name" value="CU044_5270_fam"/>
    <property type="match status" value="1"/>
</dbReference>
<evidence type="ECO:0000313" key="3">
    <source>
        <dbReference type="Proteomes" id="UP000603200"/>
    </source>
</evidence>
<dbReference type="RefSeq" id="WP_203837205.1">
    <property type="nucleotide sequence ID" value="NZ_BOMN01000037.1"/>
</dbReference>
<comment type="caution">
    <text evidence="2">The sequence shown here is derived from an EMBL/GenBank/DDBJ whole genome shotgun (WGS) entry which is preliminary data.</text>
</comment>